<protein>
    <submittedName>
        <fullName evidence="1">Uncharacterized protein</fullName>
    </submittedName>
</protein>
<dbReference type="PANTHER" id="PTHR38790">
    <property type="entry name" value="2EXR DOMAIN-CONTAINING PROTEIN-RELATED"/>
    <property type="match status" value="1"/>
</dbReference>
<gene>
    <name evidence="1" type="ORF">K458DRAFT_433995</name>
</gene>
<proteinExistence type="predicted"/>
<dbReference type="OrthoDB" id="5413827at2759"/>
<evidence type="ECO:0000313" key="1">
    <source>
        <dbReference type="EMBL" id="KAF2681147.1"/>
    </source>
</evidence>
<dbReference type="PANTHER" id="PTHR38790:SF4">
    <property type="entry name" value="2EXR DOMAIN-CONTAINING PROTEIN"/>
    <property type="match status" value="1"/>
</dbReference>
<name>A0A6G1ISC2_9PLEO</name>
<accession>A0A6G1ISC2</accession>
<keyword evidence="2" id="KW-1185">Reference proteome</keyword>
<sequence length="223" mass="26207">MEEPLIITTPFKLTEASERNQHNSPFLGVLPAELRNRIYLLVLGNKTWTVRWKATSNDPEKNAFSLLLASRQLHAETRLLPVRLSKFCFSEWYFFEAWLRRLTWDQQRAVASIEFRFDVKALRRVEGHRWIPGSVDRLEMLSWWNREALRFEVLPGLRRVRLVMEGDVRGMGEKAGVVWEELRGVVESVNREGRARLEMVVDEYDDYAELELQDGFPPIGLFD</sequence>
<dbReference type="AlphaFoldDB" id="A0A6G1ISC2"/>
<organism evidence="1 2">
    <name type="scientific">Lentithecium fluviatile CBS 122367</name>
    <dbReference type="NCBI Taxonomy" id="1168545"/>
    <lineage>
        <taxon>Eukaryota</taxon>
        <taxon>Fungi</taxon>
        <taxon>Dikarya</taxon>
        <taxon>Ascomycota</taxon>
        <taxon>Pezizomycotina</taxon>
        <taxon>Dothideomycetes</taxon>
        <taxon>Pleosporomycetidae</taxon>
        <taxon>Pleosporales</taxon>
        <taxon>Massarineae</taxon>
        <taxon>Lentitheciaceae</taxon>
        <taxon>Lentithecium</taxon>
    </lineage>
</organism>
<reference evidence="1" key="1">
    <citation type="journal article" date="2020" name="Stud. Mycol.">
        <title>101 Dothideomycetes genomes: a test case for predicting lifestyles and emergence of pathogens.</title>
        <authorList>
            <person name="Haridas S."/>
            <person name="Albert R."/>
            <person name="Binder M."/>
            <person name="Bloem J."/>
            <person name="Labutti K."/>
            <person name="Salamov A."/>
            <person name="Andreopoulos B."/>
            <person name="Baker S."/>
            <person name="Barry K."/>
            <person name="Bills G."/>
            <person name="Bluhm B."/>
            <person name="Cannon C."/>
            <person name="Castanera R."/>
            <person name="Culley D."/>
            <person name="Daum C."/>
            <person name="Ezra D."/>
            <person name="Gonzalez J."/>
            <person name="Henrissat B."/>
            <person name="Kuo A."/>
            <person name="Liang C."/>
            <person name="Lipzen A."/>
            <person name="Lutzoni F."/>
            <person name="Magnuson J."/>
            <person name="Mondo S."/>
            <person name="Nolan M."/>
            <person name="Ohm R."/>
            <person name="Pangilinan J."/>
            <person name="Park H.-J."/>
            <person name="Ramirez L."/>
            <person name="Alfaro M."/>
            <person name="Sun H."/>
            <person name="Tritt A."/>
            <person name="Yoshinaga Y."/>
            <person name="Zwiers L.-H."/>
            <person name="Turgeon B."/>
            <person name="Goodwin S."/>
            <person name="Spatafora J."/>
            <person name="Crous P."/>
            <person name="Grigoriev I."/>
        </authorList>
    </citation>
    <scope>NUCLEOTIDE SEQUENCE</scope>
    <source>
        <strain evidence="1">CBS 122367</strain>
    </source>
</reference>
<dbReference type="Proteomes" id="UP000799291">
    <property type="component" value="Unassembled WGS sequence"/>
</dbReference>
<dbReference type="EMBL" id="MU005593">
    <property type="protein sequence ID" value="KAF2681147.1"/>
    <property type="molecule type" value="Genomic_DNA"/>
</dbReference>
<evidence type="ECO:0000313" key="2">
    <source>
        <dbReference type="Proteomes" id="UP000799291"/>
    </source>
</evidence>